<organism evidence="1 2">
    <name type="scientific">Paractinoplanes hotanensis</name>
    <dbReference type="NCBI Taxonomy" id="2906497"/>
    <lineage>
        <taxon>Bacteria</taxon>
        <taxon>Bacillati</taxon>
        <taxon>Actinomycetota</taxon>
        <taxon>Actinomycetes</taxon>
        <taxon>Micromonosporales</taxon>
        <taxon>Micromonosporaceae</taxon>
        <taxon>Paractinoplanes</taxon>
    </lineage>
</organism>
<dbReference type="InterPro" id="IPR019587">
    <property type="entry name" value="Polyketide_cyclase/dehydratase"/>
</dbReference>
<comment type="caution">
    <text evidence="1">The sequence shown here is derived from an EMBL/GenBank/DDBJ whole genome shotgun (WGS) entry which is preliminary data.</text>
</comment>
<dbReference type="EMBL" id="JAMQOL010000031">
    <property type="protein sequence ID" value="MCM4080425.1"/>
    <property type="molecule type" value="Genomic_DNA"/>
</dbReference>
<protein>
    <submittedName>
        <fullName evidence="1">SRPBCC family protein</fullName>
    </submittedName>
</protein>
<evidence type="ECO:0000313" key="1">
    <source>
        <dbReference type="EMBL" id="MCM4080425.1"/>
    </source>
</evidence>
<dbReference type="Proteomes" id="UP001523216">
    <property type="component" value="Unassembled WGS sequence"/>
</dbReference>
<dbReference type="Gene3D" id="3.30.530.20">
    <property type="match status" value="1"/>
</dbReference>
<gene>
    <name evidence="1" type="ORF">LXN57_22855</name>
</gene>
<dbReference type="InterPro" id="IPR023393">
    <property type="entry name" value="START-like_dom_sf"/>
</dbReference>
<proteinExistence type="predicted"/>
<sequence length="173" mass="18147">MIVVERTLATNVAPGVALDYLSDFGNTAVWDPAVRQTTRNDAGPIAPGASWHQTCRLLGITTEMTYTLVEVAAGRLVFHGRNEGATCIDTVAVRPAGTGSEVTYRIELEMHGLAKLAGPVIRMEFEKLGTAGAGALAAALDQLAPGARAAELQFPADVPHSPTLPARSQEAQA</sequence>
<reference evidence="1 2" key="1">
    <citation type="submission" date="2022-06" db="EMBL/GenBank/DDBJ databases">
        <title>Actinoplanes abujensis sp. nov., isolated from Nigerian arid soil.</title>
        <authorList>
            <person name="Ding P."/>
        </authorList>
    </citation>
    <scope>NUCLEOTIDE SEQUENCE [LARGE SCALE GENOMIC DNA]</scope>
    <source>
        <strain evidence="2">TRM88002</strain>
    </source>
</reference>
<name>A0ABT0Y320_9ACTN</name>
<keyword evidence="2" id="KW-1185">Reference proteome</keyword>
<evidence type="ECO:0000313" key="2">
    <source>
        <dbReference type="Proteomes" id="UP001523216"/>
    </source>
</evidence>
<dbReference type="SUPFAM" id="SSF55961">
    <property type="entry name" value="Bet v1-like"/>
    <property type="match status" value="1"/>
</dbReference>
<dbReference type="RefSeq" id="WP_251800214.1">
    <property type="nucleotide sequence ID" value="NZ_JAMQOL010000031.1"/>
</dbReference>
<dbReference type="Pfam" id="PF10604">
    <property type="entry name" value="Polyketide_cyc2"/>
    <property type="match status" value="1"/>
</dbReference>
<accession>A0ABT0Y320</accession>